<dbReference type="AlphaFoldDB" id="A0A7R8W5T2"/>
<evidence type="ECO:0000313" key="1">
    <source>
        <dbReference type="EMBL" id="CAD7223000.1"/>
    </source>
</evidence>
<sequence>MDIRRVLHLFYRRAVNPTENVPTISPVSTENAAIHAIVVSEHFAKSSTIDQSADVLLDMKEIPTFDAKNPAANPMPTVLWIERVISDSALIHAFCRTLALLMPSVIPKITELNADVHLDTKEILLLNAALKVVKEIMNASWTKHVSTGSASIPAFIRTLVRRMPYAS</sequence>
<accession>A0A7R8W5T2</accession>
<dbReference type="EMBL" id="OB660135">
    <property type="protein sequence ID" value="CAD7223000.1"/>
    <property type="molecule type" value="Genomic_DNA"/>
</dbReference>
<organism evidence="1">
    <name type="scientific">Cyprideis torosa</name>
    <dbReference type="NCBI Taxonomy" id="163714"/>
    <lineage>
        <taxon>Eukaryota</taxon>
        <taxon>Metazoa</taxon>
        <taxon>Ecdysozoa</taxon>
        <taxon>Arthropoda</taxon>
        <taxon>Crustacea</taxon>
        <taxon>Oligostraca</taxon>
        <taxon>Ostracoda</taxon>
        <taxon>Podocopa</taxon>
        <taxon>Podocopida</taxon>
        <taxon>Cytherocopina</taxon>
        <taxon>Cytheroidea</taxon>
        <taxon>Cytherideidae</taxon>
        <taxon>Cyprideis</taxon>
    </lineage>
</organism>
<proteinExistence type="predicted"/>
<protein>
    <submittedName>
        <fullName evidence="1">Uncharacterized protein</fullName>
    </submittedName>
</protein>
<name>A0A7R8W5T2_9CRUS</name>
<gene>
    <name evidence="1" type="ORF">CTOB1V02_LOCUS995</name>
</gene>
<reference evidence="1" key="1">
    <citation type="submission" date="2020-11" db="EMBL/GenBank/DDBJ databases">
        <authorList>
            <person name="Tran Van P."/>
        </authorList>
    </citation>
    <scope>NUCLEOTIDE SEQUENCE</scope>
</reference>